<dbReference type="HOGENOM" id="CLU_212605_0_0_9"/>
<dbReference type="Proteomes" id="UP000006403">
    <property type="component" value="Unassembled WGS sequence"/>
</dbReference>
<dbReference type="AlphaFoldDB" id="J6YAY7"/>
<evidence type="ECO:0000313" key="2">
    <source>
        <dbReference type="Proteomes" id="UP000006403"/>
    </source>
</evidence>
<name>J6YAY7_ENTFC</name>
<gene>
    <name evidence="1" type="ORF">HMPREF1348_00377</name>
</gene>
<accession>J6YAY7</accession>
<protein>
    <submittedName>
        <fullName evidence="1">Uncharacterized protein</fullName>
    </submittedName>
</protein>
<reference evidence="1 2" key="1">
    <citation type="submission" date="2012-04" db="EMBL/GenBank/DDBJ databases">
        <authorList>
            <person name="Weinstock G."/>
            <person name="Sodergren E."/>
            <person name="Lobos E.A."/>
            <person name="Fulton L."/>
            <person name="Fulton R."/>
            <person name="Courtney L."/>
            <person name="Fronick C."/>
            <person name="O'Laughlin M."/>
            <person name="Godfrey J."/>
            <person name="Wilson R.M."/>
            <person name="Miner T."/>
            <person name="Farmer C."/>
            <person name="Delehaunty K."/>
            <person name="Cordes M."/>
            <person name="Minx P."/>
            <person name="Tomlinson C."/>
            <person name="Chen J."/>
            <person name="Wollam A."/>
            <person name="Pepin K.H."/>
            <person name="Bhonagiri V."/>
            <person name="Zhang X."/>
            <person name="Suruliraj S."/>
            <person name="Warren W."/>
            <person name="Mitreva M."/>
            <person name="Mardis E.R."/>
            <person name="Wilson R.K."/>
        </authorList>
    </citation>
    <scope>NUCLEOTIDE SEQUENCE [LARGE SCALE GENOMIC DNA]</scope>
    <source>
        <strain evidence="1 2">505</strain>
    </source>
</reference>
<dbReference type="EMBL" id="AMBL01000012">
    <property type="protein sequence ID" value="EJY47461.1"/>
    <property type="molecule type" value="Genomic_DNA"/>
</dbReference>
<proteinExistence type="predicted"/>
<comment type="caution">
    <text evidence="1">The sequence shown here is derived from an EMBL/GenBank/DDBJ whole genome shotgun (WGS) entry which is preliminary data.</text>
</comment>
<evidence type="ECO:0000313" key="1">
    <source>
        <dbReference type="EMBL" id="EJY47461.1"/>
    </source>
</evidence>
<organism evidence="1 2">
    <name type="scientific">Enterococcus faecium 505</name>
    <dbReference type="NCBI Taxonomy" id="1134806"/>
    <lineage>
        <taxon>Bacteria</taxon>
        <taxon>Bacillati</taxon>
        <taxon>Bacillota</taxon>
        <taxon>Bacilli</taxon>
        <taxon>Lactobacillales</taxon>
        <taxon>Enterococcaceae</taxon>
        <taxon>Enterococcus</taxon>
    </lineage>
</organism>
<sequence>MSIIAILAKKFRKTFVIIWFGEIYVQSKVKNQKESGGTKHLSVR</sequence>